<gene>
    <name evidence="2" type="ORF">PHAMO_180045</name>
</gene>
<proteinExistence type="predicted"/>
<dbReference type="InterPro" id="IPR036318">
    <property type="entry name" value="FAD-bd_PCMH-like_sf"/>
</dbReference>
<name>H8FNY8_MAGML</name>
<reference evidence="2 3" key="1">
    <citation type="journal article" date="2012" name="J. Bacteriol.">
        <title>Draft Genome Sequence of the Purple Photosynthetic Bacterium Phaeospirillum molischianum DSM120, a Particularly Versatile Bacterium.</title>
        <authorList>
            <person name="Duquesne K."/>
            <person name="Prima V."/>
            <person name="Ji B."/>
            <person name="Rouy Z."/>
            <person name="Medigue C."/>
            <person name="Talla E."/>
            <person name="Sturgis J.N."/>
        </authorList>
    </citation>
    <scope>NUCLEOTIDE SEQUENCE [LARGE SCALE GENOMIC DNA]</scope>
    <source>
        <strain evidence="3">DSM120</strain>
    </source>
</reference>
<dbReference type="SUPFAM" id="SSF56176">
    <property type="entry name" value="FAD-binding/transporter-associated domain-like"/>
    <property type="match status" value="1"/>
</dbReference>
<dbReference type="Proteomes" id="UP000004169">
    <property type="component" value="Unassembled WGS sequence"/>
</dbReference>
<dbReference type="InterPro" id="IPR016169">
    <property type="entry name" value="FAD-bd_PCMH_sub2"/>
</dbReference>
<evidence type="ECO:0000259" key="1">
    <source>
        <dbReference type="PROSITE" id="PS51387"/>
    </source>
</evidence>
<dbReference type="PROSITE" id="PS51387">
    <property type="entry name" value="FAD_PCMH"/>
    <property type="match status" value="1"/>
</dbReference>
<protein>
    <recommendedName>
        <fullName evidence="1">FAD-binding PCMH-type domain-containing protein</fullName>
    </recommendedName>
</protein>
<dbReference type="EMBL" id="CAHP01000010">
    <property type="protein sequence ID" value="CCG40076.1"/>
    <property type="molecule type" value="Genomic_DNA"/>
</dbReference>
<comment type="caution">
    <text evidence="2">The sequence shown here is derived from an EMBL/GenBank/DDBJ whole genome shotgun (WGS) entry which is preliminary data.</text>
</comment>
<dbReference type="InterPro" id="IPR016166">
    <property type="entry name" value="FAD-bd_PCMH"/>
</dbReference>
<accession>H8FNY8</accession>
<feature type="domain" description="FAD-binding PCMH-type" evidence="1">
    <location>
        <begin position="35"/>
        <end position="228"/>
    </location>
</feature>
<dbReference type="AlphaFoldDB" id="H8FNY8"/>
<organism evidence="2 3">
    <name type="scientific">Magnetospirillum molischianum DSM 120</name>
    <dbReference type="NCBI Taxonomy" id="1150626"/>
    <lineage>
        <taxon>Bacteria</taxon>
        <taxon>Pseudomonadati</taxon>
        <taxon>Pseudomonadota</taxon>
        <taxon>Alphaproteobacteria</taxon>
        <taxon>Rhodospirillales</taxon>
        <taxon>Rhodospirillaceae</taxon>
        <taxon>Magnetospirillum</taxon>
    </lineage>
</organism>
<evidence type="ECO:0000313" key="3">
    <source>
        <dbReference type="Proteomes" id="UP000004169"/>
    </source>
</evidence>
<dbReference type="eggNOG" id="COG0277">
    <property type="taxonomic scope" value="Bacteria"/>
</dbReference>
<keyword evidence="3" id="KW-1185">Reference proteome</keyword>
<dbReference type="Gene3D" id="3.30.465.10">
    <property type="match status" value="1"/>
</dbReference>
<dbReference type="STRING" id="1150626.PHAMO_180045"/>
<sequence length="553" mass="57668">MVLWSAASPHDHAACLVMTTASIDFSALPEAELTDDSGRRLVARLCVSADIAHAVAEAVRQNWAVMPAGGLTSAIGSYEYAVEATSRFAGVVAIRPRAAAMPEIVAADIPLDRLASHQIAIDAAAGLISAGAGLTFAQVNAALAEQIGPNVRVLIDLTSVASAFVGGVVATGGMGPMRLLPSQIIDAISLAEGGDLPRLITGDDLDLVEGMQGWTGMVTAVRLRFFEVPSGEFGLVLPVQGSDVDTMAGLLVYLRRWTQIALPAPGGRIAGEGGETVLNGIELVSRDSLSAFVTLAEEPARSKAEGLLQSCDYAGADMLACLTGWSELSIDDVLMSLLDPETETIGGVMIDFGVGFSSGAEMETFRAIREGAPDLARTRARVARPGKLKPWSSSTDVNIAFPADSSAAAAILDSYADYRQAIRALSRELDGAVEVELSAYGHLSPVGIDPHHRVTLVAPEGAKAALAAARLAVAANKRTLIHDLLFAAQRHGATITGGEKGVPSLVEIARAAGGEGRLPPDLKARLNRARKAVMAAPANFSFRAPAELRSDHH</sequence>
<dbReference type="GO" id="GO:0071949">
    <property type="term" value="F:FAD binding"/>
    <property type="evidence" value="ECO:0007669"/>
    <property type="project" value="InterPro"/>
</dbReference>
<evidence type="ECO:0000313" key="2">
    <source>
        <dbReference type="EMBL" id="CCG40076.1"/>
    </source>
</evidence>